<feature type="transmembrane region" description="Helical" evidence="5">
    <location>
        <begin position="107"/>
        <end position="126"/>
    </location>
</feature>
<evidence type="ECO:0000313" key="8">
    <source>
        <dbReference type="Proteomes" id="UP000292935"/>
    </source>
</evidence>
<evidence type="ECO:0000256" key="3">
    <source>
        <dbReference type="ARBA" id="ARBA00022741"/>
    </source>
</evidence>
<feature type="transmembrane region" description="Helical" evidence="5">
    <location>
        <begin position="64"/>
        <end position="86"/>
    </location>
</feature>
<dbReference type="AlphaFoldDB" id="A0A4Q2JUN2"/>
<dbReference type="InterPro" id="IPR027417">
    <property type="entry name" value="P-loop_NTPase"/>
</dbReference>
<dbReference type="Gene3D" id="3.40.50.300">
    <property type="entry name" value="P-loop containing nucleotide triphosphate hydrolases"/>
    <property type="match status" value="2"/>
</dbReference>
<dbReference type="GO" id="GO:0043190">
    <property type="term" value="C:ATP-binding cassette (ABC) transporter complex"/>
    <property type="evidence" value="ECO:0007669"/>
    <property type="project" value="TreeGrafter"/>
</dbReference>
<keyword evidence="5" id="KW-1133">Transmembrane helix</keyword>
<dbReference type="GO" id="GO:0042626">
    <property type="term" value="F:ATPase-coupled transmembrane transporter activity"/>
    <property type="evidence" value="ECO:0007669"/>
    <property type="project" value="TreeGrafter"/>
</dbReference>
<dbReference type="InterPro" id="IPR003593">
    <property type="entry name" value="AAA+_ATPase"/>
</dbReference>
<dbReference type="Proteomes" id="UP000292935">
    <property type="component" value="Unassembled WGS sequence"/>
</dbReference>
<keyword evidence="8" id="KW-1185">Reference proteome</keyword>
<dbReference type="RefSeq" id="WP_129230106.1">
    <property type="nucleotide sequence ID" value="NZ_SDPO01000001.1"/>
</dbReference>
<dbReference type="CDD" id="cd03225">
    <property type="entry name" value="ABC_cobalt_CbiO_domain1"/>
    <property type="match status" value="1"/>
</dbReference>
<keyword evidence="4 7" id="KW-0067">ATP-binding</keyword>
<dbReference type="EMBL" id="SDPO01000001">
    <property type="protein sequence ID" value="RXZ50307.1"/>
    <property type="molecule type" value="Genomic_DNA"/>
</dbReference>
<evidence type="ECO:0000313" key="7">
    <source>
        <dbReference type="EMBL" id="RXZ50307.1"/>
    </source>
</evidence>
<dbReference type="PROSITE" id="PS50893">
    <property type="entry name" value="ABC_TRANSPORTER_2"/>
    <property type="match status" value="2"/>
</dbReference>
<keyword evidence="3" id="KW-0547">Nucleotide-binding</keyword>
<name>A0A4Q2JUN2_9MICO</name>
<keyword evidence="5" id="KW-0472">Membrane</keyword>
<dbReference type="InterPro" id="IPR017871">
    <property type="entry name" value="ABC_transporter-like_CS"/>
</dbReference>
<reference evidence="7 8" key="1">
    <citation type="submission" date="2019-01" db="EMBL/GenBank/DDBJ databases">
        <authorList>
            <person name="Li J."/>
        </authorList>
    </citation>
    <scope>NUCLEOTIDE SEQUENCE [LARGE SCALE GENOMIC DNA]</scope>
    <source>
        <strain evidence="7 8">CCUG 35506</strain>
    </source>
</reference>
<evidence type="ECO:0000256" key="5">
    <source>
        <dbReference type="SAM" id="Phobius"/>
    </source>
</evidence>
<keyword evidence="2" id="KW-0813">Transport</keyword>
<dbReference type="SMART" id="SM00382">
    <property type="entry name" value="AAA"/>
    <property type="match status" value="2"/>
</dbReference>
<protein>
    <submittedName>
        <fullName evidence="7">ATP-binding cassette domain-containing protein</fullName>
    </submittedName>
</protein>
<organism evidence="7 8">
    <name type="scientific">Agromyces fucosus</name>
    <dbReference type="NCBI Taxonomy" id="41985"/>
    <lineage>
        <taxon>Bacteria</taxon>
        <taxon>Bacillati</taxon>
        <taxon>Actinomycetota</taxon>
        <taxon>Actinomycetes</taxon>
        <taxon>Micrococcales</taxon>
        <taxon>Microbacteriaceae</taxon>
        <taxon>Agromyces</taxon>
    </lineage>
</organism>
<dbReference type="GO" id="GO:0005524">
    <property type="term" value="F:ATP binding"/>
    <property type="evidence" value="ECO:0007669"/>
    <property type="project" value="UniProtKB-KW"/>
</dbReference>
<dbReference type="SUPFAM" id="SSF52540">
    <property type="entry name" value="P-loop containing nucleoside triphosphate hydrolases"/>
    <property type="match status" value="2"/>
</dbReference>
<dbReference type="InterPro" id="IPR003439">
    <property type="entry name" value="ABC_transporter-like_ATP-bd"/>
</dbReference>
<proteinExistence type="inferred from homology"/>
<dbReference type="OrthoDB" id="501320at2"/>
<feature type="domain" description="ABC transporter" evidence="6">
    <location>
        <begin position="182"/>
        <end position="420"/>
    </location>
</feature>
<dbReference type="PANTHER" id="PTHR43553">
    <property type="entry name" value="HEAVY METAL TRANSPORTER"/>
    <property type="match status" value="1"/>
</dbReference>
<comment type="caution">
    <text evidence="7">The sequence shown here is derived from an EMBL/GenBank/DDBJ whole genome shotgun (WGS) entry which is preliminary data.</text>
</comment>
<sequence>MMRFRAAPLRAAAIVAAVFVVSRVLYRMVFGGASGGGSLLFDLPKVPLSGPFAHITLFGPITTGGIWNAAVSALPFAAVILAFGVLNAVIDVQRLFVRGSTRGPIRAVSRALVIAWATAPALAQSVRRMRRAAALRGERGPAALLVPVFEHTVERALALAASMEVRGFAASDRPAGDVEHPVRFTAASLDQGGAWRLTGADLELAPGTLTIVSGATGSGKSSLLDAMSGLFQHFEGGHQTGRIEVGGLDRRRHPPRETAGFVGVVAQQVRLSFVAETVHDEIGFALTTQALDAEAVDARVRQTAHELGISRLLDRPVTALSAGEATLVAIAAALVSHPVVLLVDEPLAELDAAARRLVCEVLDRVAHETGTCVVVAEHRTAEWRGLADTWLEIDGGYVALGEAPEPEAMPTTTRASARAADEIGEPTAAGPGHPLVSVRGLDVRHGDAVAVRQARFALHAAELVALTGANGAGKSSLLGAMAVPDAAGAVLIDGTDVAALDPAARRRAVALVPEQFDDLFFATTVAAECHRADRRNRPSTPTDETFAALLGRELYEGMLLRHPRDLSAGERLCLAIAIQLAPSPAVLLVDEPARGLDAAARRLVGEALVTIAEAGRVVLFATHDREFAARFADRELTLEHGIVSAVARTTAELSS</sequence>
<evidence type="ECO:0000256" key="4">
    <source>
        <dbReference type="ARBA" id="ARBA00022840"/>
    </source>
</evidence>
<dbReference type="InterPro" id="IPR015856">
    <property type="entry name" value="ABC_transpr_CbiO/EcfA_su"/>
</dbReference>
<dbReference type="GO" id="GO:0016887">
    <property type="term" value="F:ATP hydrolysis activity"/>
    <property type="evidence" value="ECO:0007669"/>
    <property type="project" value="InterPro"/>
</dbReference>
<keyword evidence="5" id="KW-0812">Transmembrane</keyword>
<evidence type="ECO:0000256" key="2">
    <source>
        <dbReference type="ARBA" id="ARBA00022448"/>
    </source>
</evidence>
<comment type="similarity">
    <text evidence="1">Belongs to the ABC transporter superfamily.</text>
</comment>
<dbReference type="InterPro" id="IPR050095">
    <property type="entry name" value="ECF_ABC_transporter_ATP-bd"/>
</dbReference>
<accession>A0A4Q2JUN2</accession>
<evidence type="ECO:0000259" key="6">
    <source>
        <dbReference type="PROSITE" id="PS50893"/>
    </source>
</evidence>
<dbReference type="Pfam" id="PF00005">
    <property type="entry name" value="ABC_tran"/>
    <property type="match status" value="2"/>
</dbReference>
<gene>
    <name evidence="7" type="ORF">ESP57_00295</name>
</gene>
<feature type="domain" description="ABC transporter" evidence="6">
    <location>
        <begin position="436"/>
        <end position="653"/>
    </location>
</feature>
<dbReference type="PROSITE" id="PS00211">
    <property type="entry name" value="ABC_TRANSPORTER_1"/>
    <property type="match status" value="1"/>
</dbReference>
<evidence type="ECO:0000256" key="1">
    <source>
        <dbReference type="ARBA" id="ARBA00005417"/>
    </source>
</evidence>